<reference evidence="2 3" key="1">
    <citation type="journal article" date="2016" name="Mol. Biol. Evol.">
        <title>Comparative Genomics of Early-Diverging Mushroom-Forming Fungi Provides Insights into the Origins of Lignocellulose Decay Capabilities.</title>
        <authorList>
            <person name="Nagy L.G."/>
            <person name="Riley R."/>
            <person name="Tritt A."/>
            <person name="Adam C."/>
            <person name="Daum C."/>
            <person name="Floudas D."/>
            <person name="Sun H."/>
            <person name="Yadav J.S."/>
            <person name="Pangilinan J."/>
            <person name="Larsson K.H."/>
            <person name="Matsuura K."/>
            <person name="Barry K."/>
            <person name="Labutti K."/>
            <person name="Kuo R."/>
            <person name="Ohm R.A."/>
            <person name="Bhattacharya S.S."/>
            <person name="Shirouzu T."/>
            <person name="Yoshinaga Y."/>
            <person name="Martin F.M."/>
            <person name="Grigoriev I.V."/>
            <person name="Hibbett D.S."/>
        </authorList>
    </citation>
    <scope>NUCLEOTIDE SEQUENCE [LARGE SCALE GENOMIC DNA]</scope>
    <source>
        <strain evidence="2 3">HHB12029</strain>
    </source>
</reference>
<dbReference type="InterPro" id="IPR036047">
    <property type="entry name" value="F-box-like_dom_sf"/>
</dbReference>
<organism evidence="2 3">
    <name type="scientific">Exidia glandulosa HHB12029</name>
    <dbReference type="NCBI Taxonomy" id="1314781"/>
    <lineage>
        <taxon>Eukaryota</taxon>
        <taxon>Fungi</taxon>
        <taxon>Dikarya</taxon>
        <taxon>Basidiomycota</taxon>
        <taxon>Agaricomycotina</taxon>
        <taxon>Agaricomycetes</taxon>
        <taxon>Auriculariales</taxon>
        <taxon>Exidiaceae</taxon>
        <taxon>Exidia</taxon>
    </lineage>
</organism>
<dbReference type="STRING" id="1314781.A0A165NAD5"/>
<dbReference type="OrthoDB" id="3258311at2759"/>
<name>A0A165NAD5_EXIGL</name>
<accession>A0A165NAD5</accession>
<gene>
    <name evidence="2" type="ORF">EXIGLDRAFT_745690</name>
</gene>
<dbReference type="InParanoid" id="A0A165NAD5"/>
<dbReference type="SUPFAM" id="SSF81383">
    <property type="entry name" value="F-box domain"/>
    <property type="match status" value="1"/>
</dbReference>
<proteinExistence type="predicted"/>
<evidence type="ECO:0000259" key="1">
    <source>
        <dbReference type="PROSITE" id="PS50181"/>
    </source>
</evidence>
<dbReference type="PROSITE" id="PS50181">
    <property type="entry name" value="FBOX"/>
    <property type="match status" value="1"/>
</dbReference>
<feature type="domain" description="F-box" evidence="1">
    <location>
        <begin position="202"/>
        <end position="238"/>
    </location>
</feature>
<dbReference type="EMBL" id="KV425901">
    <property type="protein sequence ID" value="KZW00454.1"/>
    <property type="molecule type" value="Genomic_DNA"/>
</dbReference>
<keyword evidence="3" id="KW-1185">Reference proteome</keyword>
<dbReference type="InterPro" id="IPR001810">
    <property type="entry name" value="F-box_dom"/>
</dbReference>
<dbReference type="Proteomes" id="UP000077266">
    <property type="component" value="Unassembled WGS sequence"/>
</dbReference>
<dbReference type="Gene3D" id="3.80.10.10">
    <property type="entry name" value="Ribonuclease Inhibitor"/>
    <property type="match status" value="1"/>
</dbReference>
<evidence type="ECO:0000313" key="2">
    <source>
        <dbReference type="EMBL" id="KZW00454.1"/>
    </source>
</evidence>
<protein>
    <recommendedName>
        <fullName evidence="1">F-box domain-containing protein</fullName>
    </recommendedName>
</protein>
<dbReference type="AlphaFoldDB" id="A0A165NAD5"/>
<dbReference type="InterPro" id="IPR032675">
    <property type="entry name" value="LRR_dom_sf"/>
</dbReference>
<evidence type="ECO:0000313" key="3">
    <source>
        <dbReference type="Proteomes" id="UP000077266"/>
    </source>
</evidence>
<sequence>MYSDAESDDDYTSYGSYHVRKGSLKLRILDDNLYEIKDHSYTLLSESMLNERDNGSTSYKTDKERMRANIGLHDRSWSDWRRVRLQRAFREVEGFHKGCLDLTGRHPARYVELLKRYARFVADLGSLNPYVRFEVHERCQYDNATRSFVPVSVSVPVVPSEQWTALRERWKISSHLTYEDVITWMRETQIVLQEHELPKFQELRLVQLPPELLITVFEYADIQDGRALSATCKDLRNIGLSYIFSTRRIAMTPPNTPLHRLIASDDATAVHAGVYDLMKKSREDCIQQVQFLSSRPDIFSRVRSLTLGNFWRESMYDGTILGDAILRPSHVFFDPLLEQFTGLLRHLQLETLTLWNLSIDIFFGLELAQQPLSLLRLRQCRPRPDLRAAVRNAEWPSSIKGLDIQFAVSDTNDVEEIEQFKSWYLLAVCPQLRLLHVTNALPRQRLPFPAAEIWPCFSGLNTVERVHLDGIECELDELVGMIEHAAARGPLRISHLKLTSAWSMSEDDILLLLRALHAGGSPLIVLDLDGIYPLTTALFDGLASMFPDLVALTLIRRDGLRQHDAKLCNWDRPVYEYAAHMRSFAHLRHFGANFYVPDLHLSPFAMRHIESDFQHQEDISIVPASADYISDTARSIALPFAANCPSLESFFVATTLPLYQYTIRRLPGGVFEVEDRRNSKKGGMPYNPEWNSSYVGDTFPLPPT</sequence>